<feature type="region of interest" description="Disordered" evidence="1">
    <location>
        <begin position="765"/>
        <end position="813"/>
    </location>
</feature>
<protein>
    <submittedName>
        <fullName evidence="3">Uncharacterized protein</fullName>
    </submittedName>
</protein>
<feature type="non-terminal residue" evidence="3">
    <location>
        <position position="1"/>
    </location>
</feature>
<name>A0A1B7P0C7_9EURO</name>
<feature type="transmembrane region" description="Helical" evidence="2">
    <location>
        <begin position="680"/>
        <end position="704"/>
    </location>
</feature>
<feature type="transmembrane region" description="Helical" evidence="2">
    <location>
        <begin position="64"/>
        <end position="82"/>
    </location>
</feature>
<comment type="caution">
    <text evidence="3">The sequence shown here is derived from an EMBL/GenBank/DDBJ whole genome shotgun (WGS) entry which is preliminary data.</text>
</comment>
<proteinExistence type="predicted"/>
<keyword evidence="4" id="KW-1185">Reference proteome</keyword>
<evidence type="ECO:0000256" key="1">
    <source>
        <dbReference type="SAM" id="MobiDB-lite"/>
    </source>
</evidence>
<dbReference type="Proteomes" id="UP000091918">
    <property type="component" value="Unassembled WGS sequence"/>
</dbReference>
<gene>
    <name evidence="3" type="ORF">ACJ72_03186</name>
</gene>
<evidence type="ECO:0000313" key="4">
    <source>
        <dbReference type="Proteomes" id="UP000091918"/>
    </source>
</evidence>
<sequence>VQHFVPTATSLILSGLLRNENTAATWTQVARALHSTYWPTFVGADSVTSGPVSRTVQLEALMRPLILGVVAIAAIVTPLGLYDAIVPAHSTSLRPFQYTKDTTSFGFGTTPRSGLGFNRFCGNLGRTTCPGSDVVIEKYPNGSQYLPYGYDARIPPKIMDTFQSGLKSLPPTVSSLFDIEWRTYGIRTEPDVNNGSKYLVGDYRQAGVMALNDAYDIVEGLIVDTKNGGIGFRNHTTPSPLPHGSEWSEDLLFVEPHTVCIDTNLTMDFSIPFSGINQFENLVLTDRGGFVNLNTSYPTYDRLDSQTDPDFFGRAYKAAYLNNVLTMVYFNLSNPRTKDLEPFSYLKSEMNKTFPLERNIQAYPDRFLTNRKWGTYLKLSSGLFNSTSNSTGSGIVYPNPFGITAKNFSSIETLCQGAGGLDLANITNIGVSCGMAFGAARRGDGSRSLVFEPGTAWTVPLYSCASAARAVIKTVDFRYNGTDGLKSLAIHGIRDKTYAKDDDKPLWGVERSEEILNEVLPLWGLVSDEYKGREDISVLQKESLWLPGFSGRLGSSPVGYSNLPGMYFHTGGFQTAYDTSTSPPIGVTDYSGATNIAMYAKWQEWSNKANTTAKIVNVVWTDIAANAVIGTKGWIPRQDQANIARRQNGGGQRSPPPTNNELREVPVIVFQRVVKYDLKFAIPAFLALVFTLVIASTTCLLCVFGRARPSRMRRYLFYTSSGRIMASFVYPNQVDPQAPSKEWNKSVGFKRISVDGPVPKAKDPVTIGKFGNTNTANADAPLLKDSSMVESVPSPNSGFTSPNQPQQYAAYNK</sequence>
<evidence type="ECO:0000313" key="3">
    <source>
        <dbReference type="EMBL" id="OAX82468.1"/>
    </source>
</evidence>
<dbReference type="EMBL" id="LGUA01000302">
    <property type="protein sequence ID" value="OAX82468.1"/>
    <property type="molecule type" value="Genomic_DNA"/>
</dbReference>
<feature type="compositionally biased region" description="Polar residues" evidence="1">
    <location>
        <begin position="793"/>
        <end position="813"/>
    </location>
</feature>
<evidence type="ECO:0000256" key="2">
    <source>
        <dbReference type="SAM" id="Phobius"/>
    </source>
</evidence>
<accession>A0A1B7P0C7</accession>
<dbReference type="STRING" id="1658172.A0A1B7P0C7"/>
<dbReference type="OrthoDB" id="3034003at2759"/>
<keyword evidence="2" id="KW-1133">Transmembrane helix</keyword>
<keyword evidence="2" id="KW-0472">Membrane</keyword>
<organism evidence="3 4">
    <name type="scientific">Emergomyces africanus</name>
    <dbReference type="NCBI Taxonomy" id="1955775"/>
    <lineage>
        <taxon>Eukaryota</taxon>
        <taxon>Fungi</taxon>
        <taxon>Dikarya</taxon>
        <taxon>Ascomycota</taxon>
        <taxon>Pezizomycotina</taxon>
        <taxon>Eurotiomycetes</taxon>
        <taxon>Eurotiomycetidae</taxon>
        <taxon>Onygenales</taxon>
        <taxon>Ajellomycetaceae</taxon>
        <taxon>Emergomyces</taxon>
    </lineage>
</organism>
<keyword evidence="2" id="KW-0812">Transmembrane</keyword>
<reference evidence="3 4" key="1">
    <citation type="submission" date="2015-07" db="EMBL/GenBank/DDBJ databases">
        <title>Emmonsia species relationships and genome sequence.</title>
        <authorList>
            <person name="Cuomo C.A."/>
            <person name="Schwartz I.S."/>
            <person name="Kenyon C."/>
            <person name="de Hoog G.S."/>
            <person name="Govender N.P."/>
            <person name="Botha A."/>
            <person name="Moreno L."/>
            <person name="de Vries M."/>
            <person name="Munoz J.F."/>
            <person name="Stielow J.B."/>
        </authorList>
    </citation>
    <scope>NUCLEOTIDE SEQUENCE [LARGE SCALE GENOMIC DNA]</scope>
    <source>
        <strain evidence="3 4">CBS 136260</strain>
    </source>
</reference>
<dbReference type="AlphaFoldDB" id="A0A1B7P0C7"/>